<name>A0ABS6CYP7_9FIRM</name>
<sequence length="223" mass="26100">MKFRHEWKHEIHVSDMITLRQRLRAVADMDVHAVNGRYEIRSLYFDNLSDKVLREKLDGVNAREKFRIRFYNGDTSLIHLEKKSKLNGLCSKESTTLTKEEAQAIVEGRCNWMMDSDRELVRELYLKMRFQGLMPRTIVDYTREPFVYAPGNVRVTMDYNIRTGMQCTDFLNPDCVMVPAGDAQIILEVKWDEFLPSIIRDAVQLEGRRTSAFSKYAACRIYG</sequence>
<comment type="caution">
    <text evidence="2">The sequence shown here is derived from an EMBL/GenBank/DDBJ whole genome shotgun (WGS) entry which is preliminary data.</text>
</comment>
<reference evidence="2 3" key="1">
    <citation type="submission" date="2021-06" db="EMBL/GenBank/DDBJ databases">
        <title>Faecalicatena sp. nov. isolated from porcine feces.</title>
        <authorList>
            <person name="Oh B.S."/>
            <person name="Lee J.H."/>
        </authorList>
    </citation>
    <scope>NUCLEOTIDE SEQUENCE [LARGE SCALE GENOMIC DNA]</scope>
    <source>
        <strain evidence="2 3">AGMB00832</strain>
    </source>
</reference>
<dbReference type="Pfam" id="PF09359">
    <property type="entry name" value="VTC"/>
    <property type="match status" value="1"/>
</dbReference>
<keyword evidence="3" id="KW-1185">Reference proteome</keyword>
<feature type="domain" description="VTC" evidence="1">
    <location>
        <begin position="3"/>
        <end position="219"/>
    </location>
</feature>
<dbReference type="CDD" id="cd07750">
    <property type="entry name" value="PolyPPase_VTC_like"/>
    <property type="match status" value="1"/>
</dbReference>
<dbReference type="InterPro" id="IPR018966">
    <property type="entry name" value="VTC_domain"/>
</dbReference>
<dbReference type="EMBL" id="JABACJ020000001">
    <property type="protein sequence ID" value="MBU3874442.1"/>
    <property type="molecule type" value="Genomic_DNA"/>
</dbReference>
<evidence type="ECO:0000313" key="3">
    <source>
        <dbReference type="Proteomes" id="UP000723714"/>
    </source>
</evidence>
<protein>
    <submittedName>
        <fullName evidence="2">Polyphosphate polymerase domain-containing protein</fullName>
    </submittedName>
</protein>
<proteinExistence type="predicted"/>
<evidence type="ECO:0000259" key="1">
    <source>
        <dbReference type="Pfam" id="PF09359"/>
    </source>
</evidence>
<accession>A0ABS6CYP7</accession>
<dbReference type="RefSeq" id="WP_216238627.1">
    <property type="nucleotide sequence ID" value="NZ_JABACJ020000001.1"/>
</dbReference>
<gene>
    <name evidence="2" type="ORF">HGO97_001235</name>
</gene>
<evidence type="ECO:0000313" key="2">
    <source>
        <dbReference type="EMBL" id="MBU3874442.1"/>
    </source>
</evidence>
<dbReference type="Proteomes" id="UP000723714">
    <property type="component" value="Unassembled WGS sequence"/>
</dbReference>
<organism evidence="2 3">
    <name type="scientific">Faecalicatena faecalis</name>
    <dbReference type="NCBI Taxonomy" id="2726362"/>
    <lineage>
        <taxon>Bacteria</taxon>
        <taxon>Bacillati</taxon>
        <taxon>Bacillota</taxon>
        <taxon>Clostridia</taxon>
        <taxon>Lachnospirales</taxon>
        <taxon>Lachnospiraceae</taxon>
        <taxon>Faecalicatena</taxon>
    </lineage>
</organism>